<organism evidence="2 3">
    <name type="scientific">Streptomyces xiangluensis</name>
    <dbReference type="NCBI Taxonomy" id="2665720"/>
    <lineage>
        <taxon>Bacteria</taxon>
        <taxon>Bacillati</taxon>
        <taxon>Actinomycetota</taxon>
        <taxon>Actinomycetes</taxon>
        <taxon>Kitasatosporales</taxon>
        <taxon>Streptomycetaceae</taxon>
        <taxon>Streptomyces</taxon>
    </lineage>
</organism>
<reference evidence="3" key="1">
    <citation type="journal article" date="2019" name="Int. J. Syst. Evol. Microbiol.">
        <title>The Global Catalogue of Microorganisms (GCM) 10K type strain sequencing project: providing services to taxonomists for standard genome sequencing and annotation.</title>
        <authorList>
            <consortium name="The Broad Institute Genomics Platform"/>
            <consortium name="The Broad Institute Genome Sequencing Center for Infectious Disease"/>
            <person name="Wu L."/>
            <person name="Ma J."/>
        </authorList>
    </citation>
    <scope>NUCLEOTIDE SEQUENCE [LARGE SCALE GENOMIC DNA]</scope>
    <source>
        <strain evidence="3">DT43</strain>
    </source>
</reference>
<dbReference type="InterPro" id="IPR009721">
    <property type="entry name" value="O-acyltransferase_WSD1_C"/>
</dbReference>
<evidence type="ECO:0000313" key="2">
    <source>
        <dbReference type="EMBL" id="MFC4465716.1"/>
    </source>
</evidence>
<keyword evidence="3" id="KW-1185">Reference proteome</keyword>
<evidence type="ECO:0000313" key="3">
    <source>
        <dbReference type="Proteomes" id="UP001596012"/>
    </source>
</evidence>
<comment type="caution">
    <text evidence="2">The sequence shown here is derived from an EMBL/GenBank/DDBJ whole genome shotgun (WGS) entry which is preliminary data.</text>
</comment>
<dbReference type="EMBL" id="JBHSFG010000021">
    <property type="protein sequence ID" value="MFC4465716.1"/>
    <property type="molecule type" value="Genomic_DNA"/>
</dbReference>
<proteinExistence type="predicted"/>
<evidence type="ECO:0000259" key="1">
    <source>
        <dbReference type="Pfam" id="PF06974"/>
    </source>
</evidence>
<sequence>MYVANIFGPPMPLYLAGARITEIFPLVPIIGNFTLAVAALSYAEQLNITVVADANACPDVDVFAQGVRDSLQALSPWQARPDVKWGKDP</sequence>
<protein>
    <submittedName>
        <fullName evidence="2">WS/DGAT domain-containing protein</fullName>
    </submittedName>
</protein>
<gene>
    <name evidence="2" type="ORF">ACFPH6_14455</name>
</gene>
<dbReference type="RefSeq" id="WP_386341962.1">
    <property type="nucleotide sequence ID" value="NZ_JBHSFG010000021.1"/>
</dbReference>
<feature type="domain" description="O-acyltransferase WSD1 C-terminal" evidence="1">
    <location>
        <begin position="1"/>
        <end position="74"/>
    </location>
</feature>
<dbReference type="Proteomes" id="UP001596012">
    <property type="component" value="Unassembled WGS sequence"/>
</dbReference>
<name>A0ABV8YN94_9ACTN</name>
<dbReference type="Pfam" id="PF06974">
    <property type="entry name" value="WS_DGAT_C"/>
    <property type="match status" value="1"/>
</dbReference>
<accession>A0ABV8YN94</accession>